<evidence type="ECO:0000256" key="1">
    <source>
        <dbReference type="SAM" id="MobiDB-lite"/>
    </source>
</evidence>
<feature type="region of interest" description="Disordered" evidence="1">
    <location>
        <begin position="163"/>
        <end position="189"/>
    </location>
</feature>
<feature type="compositionally biased region" description="Pro residues" evidence="1">
    <location>
        <begin position="9"/>
        <end position="34"/>
    </location>
</feature>
<protein>
    <submittedName>
        <fullName evidence="2">Uncharacterized protein</fullName>
    </submittedName>
</protein>
<dbReference type="AlphaFoldDB" id="A0A9Q1DWA2"/>
<organism evidence="2 3">
    <name type="scientific">Conger conger</name>
    <name type="common">Conger eel</name>
    <name type="synonym">Muraena conger</name>
    <dbReference type="NCBI Taxonomy" id="82655"/>
    <lineage>
        <taxon>Eukaryota</taxon>
        <taxon>Metazoa</taxon>
        <taxon>Chordata</taxon>
        <taxon>Craniata</taxon>
        <taxon>Vertebrata</taxon>
        <taxon>Euteleostomi</taxon>
        <taxon>Actinopterygii</taxon>
        <taxon>Neopterygii</taxon>
        <taxon>Teleostei</taxon>
        <taxon>Anguilliformes</taxon>
        <taxon>Congridae</taxon>
        <taxon>Conger</taxon>
    </lineage>
</organism>
<proteinExistence type="predicted"/>
<feature type="compositionally biased region" description="Basic and acidic residues" evidence="1">
    <location>
        <begin position="169"/>
        <end position="189"/>
    </location>
</feature>
<accession>A0A9Q1DWA2</accession>
<name>A0A9Q1DWA2_CONCO</name>
<reference evidence="2" key="1">
    <citation type="journal article" date="2023" name="Science">
        <title>Genome structures resolve the early diversification of teleost fishes.</title>
        <authorList>
            <person name="Parey E."/>
            <person name="Louis A."/>
            <person name="Montfort J."/>
            <person name="Bouchez O."/>
            <person name="Roques C."/>
            <person name="Iampietro C."/>
            <person name="Lluch J."/>
            <person name="Castinel A."/>
            <person name="Donnadieu C."/>
            <person name="Desvignes T."/>
            <person name="Floi Bucao C."/>
            <person name="Jouanno E."/>
            <person name="Wen M."/>
            <person name="Mejri S."/>
            <person name="Dirks R."/>
            <person name="Jansen H."/>
            <person name="Henkel C."/>
            <person name="Chen W.J."/>
            <person name="Zahm M."/>
            <person name="Cabau C."/>
            <person name="Klopp C."/>
            <person name="Thompson A.W."/>
            <person name="Robinson-Rechavi M."/>
            <person name="Braasch I."/>
            <person name="Lecointre G."/>
            <person name="Bobe J."/>
            <person name="Postlethwait J.H."/>
            <person name="Berthelot C."/>
            <person name="Roest Crollius H."/>
            <person name="Guiguen Y."/>
        </authorList>
    </citation>
    <scope>NUCLEOTIDE SEQUENCE</scope>
    <source>
        <strain evidence="2">Concon-B</strain>
    </source>
</reference>
<evidence type="ECO:0000313" key="2">
    <source>
        <dbReference type="EMBL" id="KAJ8282977.1"/>
    </source>
</evidence>
<feature type="region of interest" description="Disordered" evidence="1">
    <location>
        <begin position="52"/>
        <end position="73"/>
    </location>
</feature>
<dbReference type="EMBL" id="JAFJMO010000003">
    <property type="protein sequence ID" value="KAJ8282977.1"/>
    <property type="molecule type" value="Genomic_DNA"/>
</dbReference>
<feature type="region of interest" description="Disordered" evidence="1">
    <location>
        <begin position="1"/>
        <end position="37"/>
    </location>
</feature>
<comment type="caution">
    <text evidence="2">The sequence shown here is derived from an EMBL/GenBank/DDBJ whole genome shotgun (WGS) entry which is preliminary data.</text>
</comment>
<gene>
    <name evidence="2" type="ORF">COCON_G00054960</name>
</gene>
<evidence type="ECO:0000313" key="3">
    <source>
        <dbReference type="Proteomes" id="UP001152803"/>
    </source>
</evidence>
<keyword evidence="3" id="KW-1185">Reference proteome</keyword>
<sequence>MTAQLRPRPQLPAPTPSSAPAQPRPRVPRPPPTPQLCAFPALLTRLQYVTTKTKTKKQHTPRCSNFNRRENHGRGEVKRNVSFFPPLLSGLGGESDQVTPPNPPPRWREFSSFNFEKGCPRKEENPTTMIIRTAVKWTDCWIMPRSLSASACPQPPAPFVCRKKKRKTQVSERGQKENENKNENEHSEVKPHCLFPHLTACQLPRSAPAPPPSPPLDLGLCTCRCPVTLYNPRRLDSAVLHTFDI</sequence>
<dbReference type="Proteomes" id="UP001152803">
    <property type="component" value="Unassembled WGS sequence"/>
</dbReference>